<dbReference type="GeneID" id="92711189"/>
<keyword evidence="2" id="KW-1185">Reference proteome</keyword>
<dbReference type="RefSeq" id="WP_025831109.1">
    <property type="nucleotide sequence ID" value="NZ_FQZN01000004.1"/>
</dbReference>
<gene>
    <name evidence="1" type="ORF">SAMN05444350_104137</name>
</gene>
<sequence>MNIDNPKNVIRIERDELALNYKYREGGEFLNNIDICSYEYEFPELDRRYDFYPIEIVPQVGDTYVKNPFGENVYIKIETFSDYILECKSNCISNIARLLGASSYSFEIEVEDISNRSWDLKAGMSYSSVSAELQVKRATQERLNKRFADRKLYSHGRRPTAQEFREAEDFAKQYGLYTDNKVKALLNERNPNSVNMVRQMCVTFSLSQEMNQSLDIAFKLNAMKGVFGLNAAFNEATEQKKTINGKLDIQFGCD</sequence>
<accession>A0A1M6CGW5</accession>
<reference evidence="2" key="1">
    <citation type="submission" date="2016-11" db="EMBL/GenBank/DDBJ databases">
        <authorList>
            <person name="Varghese N."/>
            <person name="Submissions S."/>
        </authorList>
    </citation>
    <scope>NUCLEOTIDE SEQUENCE [LARGE SCALE GENOMIC DNA]</scope>
    <source>
        <strain evidence="2">DSM 26884</strain>
    </source>
</reference>
<evidence type="ECO:0000313" key="1">
    <source>
        <dbReference type="EMBL" id="SHI60163.1"/>
    </source>
</evidence>
<organism evidence="1 2">
    <name type="scientific">Bacteroides stercorirosoris</name>
    <dbReference type="NCBI Taxonomy" id="871324"/>
    <lineage>
        <taxon>Bacteria</taxon>
        <taxon>Pseudomonadati</taxon>
        <taxon>Bacteroidota</taxon>
        <taxon>Bacteroidia</taxon>
        <taxon>Bacteroidales</taxon>
        <taxon>Bacteroidaceae</taxon>
        <taxon>Bacteroides</taxon>
    </lineage>
</organism>
<evidence type="ECO:0000313" key="2">
    <source>
        <dbReference type="Proteomes" id="UP000184192"/>
    </source>
</evidence>
<dbReference type="AlphaFoldDB" id="A0A1M6CGW5"/>
<proteinExistence type="predicted"/>
<dbReference type="EMBL" id="FQZN01000004">
    <property type="protein sequence ID" value="SHI60163.1"/>
    <property type="molecule type" value="Genomic_DNA"/>
</dbReference>
<dbReference type="Proteomes" id="UP000184192">
    <property type="component" value="Unassembled WGS sequence"/>
</dbReference>
<protein>
    <submittedName>
        <fullName evidence="1">Uncharacterized protein</fullName>
    </submittedName>
</protein>
<name>A0A1M6CGW5_9BACE</name>